<keyword evidence="2" id="KW-1185">Reference proteome</keyword>
<proteinExistence type="predicted"/>
<evidence type="ECO:0000313" key="1">
    <source>
        <dbReference type="EMBL" id="KAL1116488.1"/>
    </source>
</evidence>
<accession>A0ABD0YDZ5</accession>
<dbReference type="Proteomes" id="UP001558652">
    <property type="component" value="Unassembled WGS sequence"/>
</dbReference>
<sequence length="253" mass="28447">MKPFIPPASCVRYLGLYIDKRVTWNPHTRLKCVDLNRKFGQLRNLLHRRSKLSLGDKLKIYNMILKPTWTYGIELWGSARKSNIDRIQSFQSKTLRTILDAAWYVSNHTPHTDLNIPTVRQVLHSKLEAHPNPRPVLSVAIVSGGVEVTSHVLHLPTDQVTPLTLPSIRTWEGLRRYDLRGKTVDRLLVIASPKVAEACLEEVKQFVGVTVIGARWTQQSTATSIGHAAATVSHSFSSPVLPTSSEHLFPIAR</sequence>
<dbReference type="AlphaFoldDB" id="A0ABD0YDZ5"/>
<protein>
    <submittedName>
        <fullName evidence="1">Uncharacterized protein</fullName>
    </submittedName>
</protein>
<name>A0ABD0YDZ5_9HEMI</name>
<gene>
    <name evidence="1" type="ORF">AAG570_004960</name>
</gene>
<comment type="caution">
    <text evidence="1">The sequence shown here is derived from an EMBL/GenBank/DDBJ whole genome shotgun (WGS) entry which is preliminary data.</text>
</comment>
<reference evidence="1 2" key="1">
    <citation type="submission" date="2024-07" db="EMBL/GenBank/DDBJ databases">
        <title>Chromosome-level genome assembly of the water stick insect Ranatra chinensis (Heteroptera: Nepidae).</title>
        <authorList>
            <person name="Liu X."/>
        </authorList>
    </citation>
    <scope>NUCLEOTIDE SEQUENCE [LARGE SCALE GENOMIC DNA]</scope>
    <source>
        <strain evidence="1">Cailab_2021Rc</strain>
        <tissue evidence="1">Muscle</tissue>
    </source>
</reference>
<organism evidence="1 2">
    <name type="scientific">Ranatra chinensis</name>
    <dbReference type="NCBI Taxonomy" id="642074"/>
    <lineage>
        <taxon>Eukaryota</taxon>
        <taxon>Metazoa</taxon>
        <taxon>Ecdysozoa</taxon>
        <taxon>Arthropoda</taxon>
        <taxon>Hexapoda</taxon>
        <taxon>Insecta</taxon>
        <taxon>Pterygota</taxon>
        <taxon>Neoptera</taxon>
        <taxon>Paraneoptera</taxon>
        <taxon>Hemiptera</taxon>
        <taxon>Heteroptera</taxon>
        <taxon>Panheteroptera</taxon>
        <taxon>Nepomorpha</taxon>
        <taxon>Nepidae</taxon>
        <taxon>Ranatrinae</taxon>
        <taxon>Ranatra</taxon>
    </lineage>
</organism>
<evidence type="ECO:0000313" key="2">
    <source>
        <dbReference type="Proteomes" id="UP001558652"/>
    </source>
</evidence>
<dbReference type="EMBL" id="JBFDAA010000017">
    <property type="protein sequence ID" value="KAL1116488.1"/>
    <property type="molecule type" value="Genomic_DNA"/>
</dbReference>